<dbReference type="GO" id="GO:0005524">
    <property type="term" value="F:ATP binding"/>
    <property type="evidence" value="ECO:0007669"/>
    <property type="project" value="InterPro"/>
</dbReference>
<gene>
    <name evidence="1" type="ORF">FNW11_09220</name>
</gene>
<dbReference type="InterPro" id="IPR053191">
    <property type="entry name" value="DcsG_Biosynth_Enzyme"/>
</dbReference>
<dbReference type="EMBL" id="VJZL01000013">
    <property type="protein sequence ID" value="TRX09674.1"/>
    <property type="molecule type" value="Genomic_DNA"/>
</dbReference>
<dbReference type="SUPFAM" id="SSF56059">
    <property type="entry name" value="Glutathione synthetase ATP-binding domain-like"/>
    <property type="match status" value="1"/>
</dbReference>
<sequence length="285" mass="33184">MKIAILTCKKLPDLNPEDQKIIPALAKYNIEAKAVIWSDKTINWSDFDYLIFRNTWDYFEKETEFNIWLNQIEKLGIKTLDPIEVIKQNIHKFYLREMEKQRVLILPTVFIDKTDNLNLAELIPSHWEKAVIKPAFSAGSYLTEVFEVLHTQEINEKYKGIASEKELLLQEFMPQIQTLGETSFIFFNKKFSHAVNKKPVDGDFRVQSLFGGKYNLVQPSQELIEKAQKIVHTFPENLLYARVDGIVINDVLYLMEIECIEPDLYFNLSEGSLERFVAAIVELIS</sequence>
<proteinExistence type="predicted"/>
<organism evidence="1 2">
    <name type="scientific">Flavobacterium gawalongense</name>
    <dbReference type="NCBI Taxonomy" id="2594432"/>
    <lineage>
        <taxon>Bacteria</taxon>
        <taxon>Pseudomonadati</taxon>
        <taxon>Bacteroidota</taxon>
        <taxon>Flavobacteriia</taxon>
        <taxon>Flavobacteriales</taxon>
        <taxon>Flavobacteriaceae</taxon>
        <taxon>Flavobacterium</taxon>
    </lineage>
</organism>
<dbReference type="AlphaFoldDB" id="A0A553BN61"/>
<dbReference type="PANTHER" id="PTHR39217:SF1">
    <property type="entry name" value="GLUTATHIONE SYNTHETASE"/>
    <property type="match status" value="1"/>
</dbReference>
<evidence type="ECO:0000313" key="2">
    <source>
        <dbReference type="Proteomes" id="UP000318669"/>
    </source>
</evidence>
<protein>
    <recommendedName>
        <fullName evidence="3">ATP-grasp domain-containing protein</fullName>
    </recommendedName>
</protein>
<dbReference type="InterPro" id="IPR013815">
    <property type="entry name" value="ATP_grasp_subdomain_1"/>
</dbReference>
<dbReference type="Proteomes" id="UP000318669">
    <property type="component" value="Unassembled WGS sequence"/>
</dbReference>
<dbReference type="PANTHER" id="PTHR39217">
    <property type="match status" value="1"/>
</dbReference>
<dbReference type="OrthoDB" id="3373978at2"/>
<dbReference type="Gene3D" id="3.30.470.20">
    <property type="entry name" value="ATP-grasp fold, B domain"/>
    <property type="match status" value="1"/>
</dbReference>
<evidence type="ECO:0000313" key="1">
    <source>
        <dbReference type="EMBL" id="TRX09674.1"/>
    </source>
</evidence>
<dbReference type="Gene3D" id="3.40.50.20">
    <property type="match status" value="1"/>
</dbReference>
<dbReference type="RefSeq" id="WP_144064792.1">
    <property type="nucleotide sequence ID" value="NZ_VJZL01000013.1"/>
</dbReference>
<reference evidence="1 2" key="1">
    <citation type="submission" date="2019-07" db="EMBL/GenBank/DDBJ databases">
        <title>Novel species of Flavobacterium.</title>
        <authorList>
            <person name="Liu Q."/>
            <person name="Xin Y.-H."/>
        </authorList>
    </citation>
    <scope>NUCLEOTIDE SEQUENCE [LARGE SCALE GENOMIC DNA]</scope>
    <source>
        <strain evidence="1 2">GSR22</strain>
    </source>
</reference>
<accession>A0A553BN61</accession>
<evidence type="ECO:0008006" key="3">
    <source>
        <dbReference type="Google" id="ProtNLM"/>
    </source>
</evidence>
<comment type="caution">
    <text evidence="1">The sequence shown here is derived from an EMBL/GenBank/DDBJ whole genome shotgun (WGS) entry which is preliminary data.</text>
</comment>
<dbReference type="Gene3D" id="3.30.1490.20">
    <property type="entry name" value="ATP-grasp fold, A domain"/>
    <property type="match status" value="1"/>
</dbReference>
<name>A0A553BN61_9FLAO</name>